<dbReference type="InterPro" id="IPR029058">
    <property type="entry name" value="AB_hydrolase_fold"/>
</dbReference>
<dbReference type="EMBL" id="JBHTKI010000012">
    <property type="protein sequence ID" value="MFD1031658.1"/>
    <property type="molecule type" value="Genomic_DNA"/>
</dbReference>
<keyword evidence="2" id="KW-1185">Reference proteome</keyword>
<dbReference type="SUPFAM" id="SSF53474">
    <property type="entry name" value="alpha/beta-Hydrolases"/>
    <property type="match status" value="1"/>
</dbReference>
<sequence length="228" mass="25778">MKLEKGTIEGFKSNTVNYLLIRQEEVSARLSVVLPGAGYTAKAPLLHYATNIHLHHGSDVLIVNYSYNEPFYDGFSMEELSDAIRFDVAKIIDKVTAEFSYENFCLIGKSLGTIAMASELERPVFREAKAIWLTPLIQRSDVFDAMRTFPQSSLGFIGDEDPVYDAERCNQIKTNPQMELQLVPGTDHSLEIPGKTLASIDILKEIMAEIEKFQKEEQVNDKNYHPKN</sequence>
<dbReference type="RefSeq" id="WP_144839911.1">
    <property type="nucleotide sequence ID" value="NZ_JBHTKI010000012.1"/>
</dbReference>
<dbReference type="InterPro" id="IPR017018">
    <property type="entry name" value="UCP033634"/>
</dbReference>
<accession>A0ABW3LAK4</accession>
<proteinExistence type="predicted"/>
<protein>
    <submittedName>
        <fullName evidence="1">Alpha/beta hydrolase</fullName>
    </submittedName>
</protein>
<dbReference type="GO" id="GO:0016787">
    <property type="term" value="F:hydrolase activity"/>
    <property type="evidence" value="ECO:0007669"/>
    <property type="project" value="UniProtKB-KW"/>
</dbReference>
<name>A0ABW3LAK4_9BACL</name>
<gene>
    <name evidence="1" type="ORF">ACFQ1X_09470</name>
</gene>
<dbReference type="Proteomes" id="UP001597109">
    <property type="component" value="Unassembled WGS sequence"/>
</dbReference>
<organism evidence="1 2">
    <name type="scientific">Metaplanococcus flavidus</name>
    <dbReference type="NCBI Taxonomy" id="569883"/>
    <lineage>
        <taxon>Bacteria</taxon>
        <taxon>Bacillati</taxon>
        <taxon>Bacillota</taxon>
        <taxon>Bacilli</taxon>
        <taxon>Bacillales</taxon>
        <taxon>Caryophanaceae</taxon>
        <taxon>Metaplanococcus</taxon>
    </lineage>
</organism>
<dbReference type="PIRSF" id="PIRSF033634">
    <property type="entry name" value="UCP033634"/>
    <property type="match status" value="1"/>
</dbReference>
<evidence type="ECO:0000313" key="2">
    <source>
        <dbReference type="Proteomes" id="UP001597109"/>
    </source>
</evidence>
<evidence type="ECO:0000313" key="1">
    <source>
        <dbReference type="EMBL" id="MFD1031658.1"/>
    </source>
</evidence>
<dbReference type="Gene3D" id="3.40.50.1820">
    <property type="entry name" value="alpha/beta hydrolase"/>
    <property type="match status" value="1"/>
</dbReference>
<keyword evidence="1" id="KW-0378">Hydrolase</keyword>
<comment type="caution">
    <text evidence="1">The sequence shown here is derived from an EMBL/GenBank/DDBJ whole genome shotgun (WGS) entry which is preliminary data.</text>
</comment>
<reference evidence="2" key="1">
    <citation type="journal article" date="2019" name="Int. J. Syst. Evol. Microbiol.">
        <title>The Global Catalogue of Microorganisms (GCM) 10K type strain sequencing project: providing services to taxonomists for standard genome sequencing and annotation.</title>
        <authorList>
            <consortium name="The Broad Institute Genomics Platform"/>
            <consortium name="The Broad Institute Genome Sequencing Center for Infectious Disease"/>
            <person name="Wu L."/>
            <person name="Ma J."/>
        </authorList>
    </citation>
    <scope>NUCLEOTIDE SEQUENCE [LARGE SCALE GENOMIC DNA]</scope>
    <source>
        <strain evidence="2">CCUG 56756</strain>
    </source>
</reference>